<proteinExistence type="predicted"/>
<sequence>MMMKQVDSEEKEKHNLGVNNNYTQVGHGGLRENTEFWFLTEEGIYELLMLSRKPIAKQ</sequence>
<organism evidence="3 4">
    <name type="scientific">Bacillus cereus</name>
    <dbReference type="NCBI Taxonomy" id="1396"/>
    <lineage>
        <taxon>Bacteria</taxon>
        <taxon>Bacillati</taxon>
        <taxon>Bacillota</taxon>
        <taxon>Bacilli</taxon>
        <taxon>Bacillales</taxon>
        <taxon>Bacillaceae</taxon>
        <taxon>Bacillus</taxon>
        <taxon>Bacillus cereus group</taxon>
    </lineage>
</organism>
<dbReference type="Pfam" id="PF02498">
    <property type="entry name" value="Bro-N"/>
    <property type="match status" value="1"/>
</dbReference>
<feature type="domain" description="Bro-N" evidence="2">
    <location>
        <begin position="2"/>
        <end position="57"/>
    </location>
</feature>
<evidence type="ECO:0000256" key="1">
    <source>
        <dbReference type="SAM" id="MobiDB-lite"/>
    </source>
</evidence>
<dbReference type="AlphaFoldDB" id="A0A2A8PU99"/>
<evidence type="ECO:0000313" key="4">
    <source>
        <dbReference type="Proteomes" id="UP000220635"/>
    </source>
</evidence>
<evidence type="ECO:0000313" key="3">
    <source>
        <dbReference type="EMBL" id="PEV99803.1"/>
    </source>
</evidence>
<dbReference type="Proteomes" id="UP000220635">
    <property type="component" value="Unassembled WGS sequence"/>
</dbReference>
<name>A0A2A8PU99_BACCE</name>
<gene>
    <name evidence="3" type="ORF">CN425_18720</name>
</gene>
<dbReference type="EMBL" id="NTWE01000033">
    <property type="protein sequence ID" value="PEV99803.1"/>
    <property type="molecule type" value="Genomic_DNA"/>
</dbReference>
<comment type="caution">
    <text evidence="3">The sequence shown here is derived from an EMBL/GenBank/DDBJ whole genome shotgun (WGS) entry which is preliminary data.</text>
</comment>
<feature type="region of interest" description="Disordered" evidence="1">
    <location>
        <begin position="1"/>
        <end position="24"/>
    </location>
</feature>
<evidence type="ECO:0000259" key="2">
    <source>
        <dbReference type="Pfam" id="PF02498"/>
    </source>
</evidence>
<accession>A0A2A8PU99</accession>
<reference evidence="3 4" key="1">
    <citation type="submission" date="2017-09" db="EMBL/GenBank/DDBJ databases">
        <title>Large-scale bioinformatics analysis of Bacillus genomes uncovers conserved roles of natural products in bacterial physiology.</title>
        <authorList>
            <consortium name="Agbiome Team Llc"/>
            <person name="Bleich R.M."/>
            <person name="Grubbs K.J."/>
            <person name="Santa Maria K.C."/>
            <person name="Allen S.E."/>
            <person name="Farag S."/>
            <person name="Shank E.A."/>
            <person name="Bowers A."/>
        </authorList>
    </citation>
    <scope>NUCLEOTIDE SEQUENCE [LARGE SCALE GENOMIC DNA]</scope>
    <source>
        <strain evidence="3 4">AFS010695</strain>
    </source>
</reference>
<feature type="compositionally biased region" description="Basic and acidic residues" evidence="1">
    <location>
        <begin position="1"/>
        <end position="15"/>
    </location>
</feature>
<dbReference type="InterPro" id="IPR003497">
    <property type="entry name" value="BRO_N_domain"/>
</dbReference>
<protein>
    <recommendedName>
        <fullName evidence="2">Bro-N domain-containing protein</fullName>
    </recommendedName>
</protein>